<dbReference type="InterPro" id="IPR036388">
    <property type="entry name" value="WH-like_DNA-bd_sf"/>
</dbReference>
<accession>A0ABX7X054</accession>
<dbReference type="PROSITE" id="PS50931">
    <property type="entry name" value="HTH_LYSR"/>
    <property type="match status" value="1"/>
</dbReference>
<evidence type="ECO:0000256" key="2">
    <source>
        <dbReference type="ARBA" id="ARBA00023015"/>
    </source>
</evidence>
<dbReference type="InterPro" id="IPR036390">
    <property type="entry name" value="WH_DNA-bd_sf"/>
</dbReference>
<evidence type="ECO:0000259" key="4">
    <source>
        <dbReference type="PROSITE" id="PS50931"/>
    </source>
</evidence>
<gene>
    <name evidence="5" type="ORF">J8380_13655</name>
</gene>
<dbReference type="PRINTS" id="PR00039">
    <property type="entry name" value="HTHLYSR"/>
</dbReference>
<name>A0ABX7X054_9GAMM</name>
<comment type="similarity">
    <text evidence="1">Belongs to the LysR transcriptional regulatory family.</text>
</comment>
<dbReference type="Proteomes" id="UP000672027">
    <property type="component" value="Chromosome"/>
</dbReference>
<feature type="domain" description="HTH lysR-type" evidence="4">
    <location>
        <begin position="1"/>
        <end position="45"/>
    </location>
</feature>
<keyword evidence="3" id="KW-0804">Transcription</keyword>
<protein>
    <submittedName>
        <fullName evidence="5">LysR family transcriptional regulator</fullName>
    </submittedName>
</protein>
<proteinExistence type="inferred from homology"/>
<dbReference type="PANTHER" id="PTHR30126:SF25">
    <property type="entry name" value="HTH-TYPE TRANSCRIPTIONAL REGULATOR METR"/>
    <property type="match status" value="1"/>
</dbReference>
<evidence type="ECO:0000313" key="6">
    <source>
        <dbReference type="Proteomes" id="UP000672027"/>
    </source>
</evidence>
<evidence type="ECO:0000256" key="3">
    <source>
        <dbReference type="ARBA" id="ARBA00023163"/>
    </source>
</evidence>
<evidence type="ECO:0000313" key="5">
    <source>
        <dbReference type="EMBL" id="QTR49294.1"/>
    </source>
</evidence>
<dbReference type="RefSeq" id="WP_210226147.1">
    <property type="nucleotide sequence ID" value="NZ_CP072800.1"/>
</dbReference>
<dbReference type="EMBL" id="CP072800">
    <property type="protein sequence ID" value="QTR49294.1"/>
    <property type="molecule type" value="Genomic_DNA"/>
</dbReference>
<reference evidence="5 6" key="1">
    <citation type="submission" date="2021-04" db="EMBL/GenBank/DDBJ databases">
        <title>Genomics, taxonomy and metabolism of representatives of sulfur bacteria of the genus Thiothrix: Thiothrix fructosivorans QT, Thiothrix unzii A1T and three new species, Thiothrix subterranea sp. nov., Thiothrix litoralis sp. nov. and 'Candidatus Thiothrix anitrata' sp. nov.</title>
        <authorList>
            <person name="Ravin N.V."/>
            <person name="Smolyakov D."/>
            <person name="Rudenko T.S."/>
            <person name="Mardanov A.V."/>
            <person name="Beletsky A.V."/>
            <person name="Markov N.D."/>
            <person name="Fomenkov A.I."/>
            <person name="Roberts R.J."/>
            <person name="Karnachuk O.V."/>
            <person name="Novikov A."/>
            <person name="Grabovich M.Y."/>
        </authorList>
    </citation>
    <scope>NUCLEOTIDE SEQUENCE [LARGE SCALE GENOMIC DNA]</scope>
    <source>
        <strain evidence="5 6">A52</strain>
    </source>
</reference>
<keyword evidence="6" id="KW-1185">Reference proteome</keyword>
<keyword evidence="2" id="KW-0805">Transcription regulation</keyword>
<dbReference type="Pfam" id="PF00126">
    <property type="entry name" value="HTH_1"/>
    <property type="match status" value="1"/>
</dbReference>
<dbReference type="SUPFAM" id="SSF46785">
    <property type="entry name" value="Winged helix' DNA-binding domain"/>
    <property type="match status" value="1"/>
</dbReference>
<organism evidence="5 6">
    <name type="scientific">Candidatus Thiothrix anitrata</name>
    <dbReference type="NCBI Taxonomy" id="2823902"/>
    <lineage>
        <taxon>Bacteria</taxon>
        <taxon>Pseudomonadati</taxon>
        <taxon>Pseudomonadota</taxon>
        <taxon>Gammaproteobacteria</taxon>
        <taxon>Thiotrichales</taxon>
        <taxon>Thiotrichaceae</taxon>
        <taxon>Thiothrix</taxon>
    </lineage>
</organism>
<dbReference type="PANTHER" id="PTHR30126">
    <property type="entry name" value="HTH-TYPE TRANSCRIPTIONAL REGULATOR"/>
    <property type="match status" value="1"/>
</dbReference>
<evidence type="ECO:0000256" key="1">
    <source>
        <dbReference type="ARBA" id="ARBA00009437"/>
    </source>
</evidence>
<dbReference type="InterPro" id="IPR000847">
    <property type="entry name" value="LysR_HTH_N"/>
</dbReference>
<dbReference type="Gene3D" id="1.10.10.10">
    <property type="entry name" value="Winged helix-like DNA-binding domain superfamily/Winged helix DNA-binding domain"/>
    <property type="match status" value="1"/>
</dbReference>
<sequence>MDIAALRIIHALHQHQTLGAAAEALCLTQSALSHRMKALEHEIGIAFWNKQGNASASRQRGRSCYGWHSGYCLKSKSPVAASN</sequence>